<name>E0S7H3_ENCIT</name>
<evidence type="ECO:0000256" key="1">
    <source>
        <dbReference type="SAM" id="MobiDB-lite"/>
    </source>
</evidence>
<evidence type="ECO:0000313" key="2">
    <source>
        <dbReference type="EMBL" id="ADM11652.1"/>
    </source>
</evidence>
<feature type="compositionally biased region" description="Basic and acidic residues" evidence="1">
    <location>
        <begin position="342"/>
        <end position="351"/>
    </location>
</feature>
<reference evidence="2 3" key="2">
    <citation type="journal article" date="2012" name="Proc. Natl. Acad. Sci. U.S.A.">
        <title>Gain and loss of multiple functionally related, horizontally transferred genes in the reduced genomes of two microsporidian parasites.</title>
        <authorList>
            <person name="Pombert J.-F."/>
            <person name="Selman M."/>
            <person name="Burki F."/>
            <person name="Bardell F.T."/>
            <person name="Farinelli L."/>
            <person name="Solter L.F."/>
            <person name="Whitman D.W."/>
            <person name="Weiss L.M."/>
            <person name="Corradi N."/>
            <person name="Keeling P.J."/>
        </authorList>
    </citation>
    <scope>NUCLEOTIDE SEQUENCE [LARGE SCALE GENOMIC DNA]</scope>
    <source>
        <strain evidence="2 3">ATCC 50506</strain>
    </source>
</reference>
<keyword evidence="3" id="KW-1185">Reference proteome</keyword>
<organism evidence="2 3">
    <name type="scientific">Encephalitozoon intestinalis (strain ATCC 50506)</name>
    <name type="common">Microsporidian parasite</name>
    <name type="synonym">Septata intestinalis</name>
    <dbReference type="NCBI Taxonomy" id="876142"/>
    <lineage>
        <taxon>Eukaryota</taxon>
        <taxon>Fungi</taxon>
        <taxon>Fungi incertae sedis</taxon>
        <taxon>Microsporidia</taxon>
        <taxon>Unikaryonidae</taxon>
        <taxon>Encephalitozoon</taxon>
    </lineage>
</organism>
<reference evidence="2 3" key="1">
    <citation type="journal article" date="2010" name="Nat. Commun.">
        <title>The complete sequence of the smallest known nuclear genome from the microsporidian Encephalitozoon intestinalis.</title>
        <authorList>
            <person name="Corradi N."/>
            <person name="Pombert J.-F."/>
            <person name="Farinelli L."/>
            <person name="Didier E.S."/>
            <person name="Keeling P.J."/>
        </authorList>
    </citation>
    <scope>NUCLEOTIDE SEQUENCE [LARGE SCALE GENOMIC DNA]</scope>
    <source>
        <strain evidence="2 3">ATCC 50506</strain>
    </source>
</reference>
<dbReference type="HOGENOM" id="CLU_418573_0_0_1"/>
<feature type="region of interest" description="Disordered" evidence="1">
    <location>
        <begin position="536"/>
        <end position="563"/>
    </location>
</feature>
<dbReference type="AlphaFoldDB" id="E0S7H3"/>
<feature type="compositionally biased region" description="Polar residues" evidence="1">
    <location>
        <begin position="637"/>
        <end position="654"/>
    </location>
</feature>
<dbReference type="OrthoDB" id="2192498at2759"/>
<dbReference type="GeneID" id="9699333"/>
<accession>E0S7H3</accession>
<dbReference type="KEGG" id="ein:Eint_060440"/>
<evidence type="ECO:0000313" key="3">
    <source>
        <dbReference type="Proteomes" id="UP000002313"/>
    </source>
</evidence>
<proteinExistence type="predicted"/>
<feature type="region of interest" description="Disordered" evidence="1">
    <location>
        <begin position="336"/>
        <end position="359"/>
    </location>
</feature>
<gene>
    <name evidence="2" type="ORF">Eint_060440</name>
</gene>
<feature type="region of interest" description="Disordered" evidence="1">
    <location>
        <begin position="614"/>
        <end position="654"/>
    </location>
</feature>
<dbReference type="RefSeq" id="XP_003073012.1">
    <property type="nucleotide sequence ID" value="XM_003072966.1"/>
</dbReference>
<dbReference type="EMBL" id="CP001947">
    <property type="protein sequence ID" value="ADM11652.1"/>
    <property type="molecule type" value="Genomic_DNA"/>
</dbReference>
<protein>
    <submittedName>
        <fullName evidence="2">Uncharacterized protein</fullName>
    </submittedName>
</protein>
<sequence length="654" mass="74327">MKRIETREMERKLSFVLKERDKGWGKSGPKEYSRVLVVKGYRVVVSGSTLFLNEKRFEDDVIYLSKDGEKIVVTKQNEIIILNFSNSAIERISMEAKIKRGEVWGEYLGILSEDGCVDVFKDGRYVKRWEDVKDFLLPDFIVGVDEKFKDYKGVKKLLRSCSGDGIIVVTEKSLILGNSETENILHRGDVDYDRNSEPCYYHCDLHGVNLLGSSNSSKFLLLGSDLQELELEEEIKLLGLRTDEEFNVRYLTGMDYSGEYVYLIDEDGVLSRFETCGIESEKEVGGDINFTEKRYTISKEGGLKIIGEEDTVLLDKKEEKEKTTFSSLNSLLDSAKENNTSIEKEENKPQEDASTSCIKSTGDSRVDALLESIASQIDEISRDFQSIRVEKKTFRMYKYNANDLSLSVEQVYGNIMRLERYKSIENEMAEQLSLMLSSLEVYKGIDEESVKNAIRFIDSSIEGISKGRRKRVVHYTKPLFYGIEKVEGVGHRLDMTSPRVQKTLENVDYIEKKLENDDLGGSFVDHFSLNQGPVDNIEEKKEKPAQQQRDTFPKKVEDRPPKDLATNEVVPKETHLPPSTQTIQNSSIFGQPISQTGSPQFGGLFGNFSPSNIFQSITSNPPPIPPTLQKKEEESDQSVPNAFSRFANSRSLFK</sequence>
<dbReference type="Proteomes" id="UP000002313">
    <property type="component" value="Chromosome VI"/>
</dbReference>
<feature type="compositionally biased region" description="Basic and acidic residues" evidence="1">
    <location>
        <begin position="551"/>
        <end position="562"/>
    </location>
</feature>
<dbReference type="VEuPathDB" id="MicrosporidiaDB:Eint_060440"/>